<protein>
    <recommendedName>
        <fullName evidence="2">DUF1707 domain-containing protein</fullName>
    </recommendedName>
</protein>
<evidence type="ECO:0000259" key="2">
    <source>
        <dbReference type="Pfam" id="PF08044"/>
    </source>
</evidence>
<keyword evidence="4" id="KW-1185">Reference proteome</keyword>
<evidence type="ECO:0000313" key="4">
    <source>
        <dbReference type="Proteomes" id="UP000741013"/>
    </source>
</evidence>
<dbReference type="PANTHER" id="PTHR40763">
    <property type="entry name" value="MEMBRANE PROTEIN-RELATED"/>
    <property type="match status" value="1"/>
</dbReference>
<feature type="compositionally biased region" description="Basic and acidic residues" evidence="1">
    <location>
        <begin position="28"/>
        <end position="40"/>
    </location>
</feature>
<dbReference type="Pfam" id="PF08044">
    <property type="entry name" value="DUF1707"/>
    <property type="match status" value="1"/>
</dbReference>
<dbReference type="PANTHER" id="PTHR40763:SF5">
    <property type="entry name" value="MEMBRANE PROTEIN"/>
    <property type="match status" value="1"/>
</dbReference>
<dbReference type="InterPro" id="IPR012551">
    <property type="entry name" value="DUF1707_SHOCT-like"/>
</dbReference>
<evidence type="ECO:0000256" key="1">
    <source>
        <dbReference type="SAM" id="MobiDB-lite"/>
    </source>
</evidence>
<feature type="region of interest" description="Disordered" evidence="1">
    <location>
        <begin position="1"/>
        <end position="40"/>
    </location>
</feature>
<proteinExistence type="predicted"/>
<name>A0ABS4PLR1_9PSEU</name>
<dbReference type="RefSeq" id="WP_209663459.1">
    <property type="nucleotide sequence ID" value="NZ_JAGGMS010000001.1"/>
</dbReference>
<feature type="domain" description="DUF1707" evidence="2">
    <location>
        <begin position="37"/>
        <end position="89"/>
    </location>
</feature>
<evidence type="ECO:0000313" key="3">
    <source>
        <dbReference type="EMBL" id="MBP2179783.1"/>
    </source>
</evidence>
<sequence>MGEPQTDQLPVPAESNDEGEAGKTAPEQPKEFSPRDLRVSDAEREHVVGVLQKAIGRGMLDLDEFTERTDKALASRTRGELNSVLADLPGLVHRDAAPVLATGAAPAPSAAHSYPYTPPSGKPLELRAHASNLKRSGEWQVPSHLLVRNKYASTKLDFTEAVLTSPVIYIELDTKWGGVELVVPDEAGVDLNAITEIKWGSVEDKRKRQPASGSPTIIVTGRVHGGPLVIRNGRRHRW</sequence>
<dbReference type="Proteomes" id="UP000741013">
    <property type="component" value="Unassembled WGS sequence"/>
</dbReference>
<gene>
    <name evidence="3" type="ORF">JOM49_001309</name>
</gene>
<reference evidence="3 4" key="1">
    <citation type="submission" date="2021-03" db="EMBL/GenBank/DDBJ databases">
        <title>Sequencing the genomes of 1000 actinobacteria strains.</title>
        <authorList>
            <person name="Klenk H.-P."/>
        </authorList>
    </citation>
    <scope>NUCLEOTIDE SEQUENCE [LARGE SCALE GENOMIC DNA]</scope>
    <source>
        <strain evidence="3 4">DSM 45510</strain>
    </source>
</reference>
<dbReference type="EMBL" id="JAGGMS010000001">
    <property type="protein sequence ID" value="MBP2179783.1"/>
    <property type="molecule type" value="Genomic_DNA"/>
</dbReference>
<comment type="caution">
    <text evidence="3">The sequence shown here is derived from an EMBL/GenBank/DDBJ whole genome shotgun (WGS) entry which is preliminary data.</text>
</comment>
<accession>A0ABS4PLR1</accession>
<organism evidence="3 4">
    <name type="scientific">Amycolatopsis magusensis</name>
    <dbReference type="NCBI Taxonomy" id="882444"/>
    <lineage>
        <taxon>Bacteria</taxon>
        <taxon>Bacillati</taxon>
        <taxon>Actinomycetota</taxon>
        <taxon>Actinomycetes</taxon>
        <taxon>Pseudonocardiales</taxon>
        <taxon>Pseudonocardiaceae</taxon>
        <taxon>Amycolatopsis</taxon>
    </lineage>
</organism>